<comment type="caution">
    <text evidence="2">The sequence shown here is derived from an EMBL/GenBank/DDBJ whole genome shotgun (WGS) entry which is preliminary data.</text>
</comment>
<reference evidence="2" key="2">
    <citation type="journal article" date="2021" name="PeerJ">
        <title>Extensive microbial diversity within the chicken gut microbiome revealed by metagenomics and culture.</title>
        <authorList>
            <person name="Gilroy R."/>
            <person name="Ravi A."/>
            <person name="Getino M."/>
            <person name="Pursley I."/>
            <person name="Horton D.L."/>
            <person name="Alikhan N.F."/>
            <person name="Baker D."/>
            <person name="Gharbi K."/>
            <person name="Hall N."/>
            <person name="Watson M."/>
            <person name="Adriaenssens E.M."/>
            <person name="Foster-Nyarko E."/>
            <person name="Jarju S."/>
            <person name="Secka A."/>
            <person name="Antonio M."/>
            <person name="Oren A."/>
            <person name="Chaudhuri R.R."/>
            <person name="La Ragione R."/>
            <person name="Hildebrand F."/>
            <person name="Pallen M.J."/>
        </authorList>
    </citation>
    <scope>NUCLEOTIDE SEQUENCE</scope>
    <source>
        <strain evidence="2">CHK193-30670</strain>
    </source>
</reference>
<dbReference type="GO" id="GO:0005829">
    <property type="term" value="C:cytosol"/>
    <property type="evidence" value="ECO:0007669"/>
    <property type="project" value="TreeGrafter"/>
</dbReference>
<dbReference type="EMBL" id="DVMT01000006">
    <property type="protein sequence ID" value="HIU39761.1"/>
    <property type="molecule type" value="Genomic_DNA"/>
</dbReference>
<protein>
    <submittedName>
        <fullName evidence="2">Histidine phosphatase family protein</fullName>
    </submittedName>
</protein>
<dbReference type="InterPro" id="IPR001345">
    <property type="entry name" value="PG/BPGM_mutase_AS"/>
</dbReference>
<feature type="binding site" evidence="1">
    <location>
        <begin position="7"/>
        <end position="14"/>
    </location>
    <ligand>
        <name>substrate</name>
    </ligand>
</feature>
<dbReference type="Gene3D" id="3.40.50.1240">
    <property type="entry name" value="Phosphoglycerate mutase-like"/>
    <property type="match status" value="1"/>
</dbReference>
<dbReference type="InterPro" id="IPR029033">
    <property type="entry name" value="His_PPase_superfam"/>
</dbReference>
<name>A0A9D1LI97_9FIRM</name>
<dbReference type="GO" id="GO:0016791">
    <property type="term" value="F:phosphatase activity"/>
    <property type="evidence" value="ECO:0007669"/>
    <property type="project" value="TreeGrafter"/>
</dbReference>
<dbReference type="Pfam" id="PF00300">
    <property type="entry name" value="His_Phos_1"/>
    <property type="match status" value="1"/>
</dbReference>
<dbReference type="AlphaFoldDB" id="A0A9D1LI97"/>
<dbReference type="PANTHER" id="PTHR48100:SF44">
    <property type="entry name" value="PHOSPHATASE C1620.13-RELATED"/>
    <property type="match status" value="1"/>
</dbReference>
<dbReference type="PROSITE" id="PS00175">
    <property type="entry name" value="PG_MUTASE"/>
    <property type="match status" value="1"/>
</dbReference>
<dbReference type="InterPro" id="IPR050275">
    <property type="entry name" value="PGM_Phosphatase"/>
</dbReference>
<gene>
    <name evidence="2" type="ORF">IAB68_00460</name>
</gene>
<dbReference type="PIRSF" id="PIRSF000709">
    <property type="entry name" value="6PFK_2-Ptase"/>
    <property type="match status" value="1"/>
</dbReference>
<evidence type="ECO:0000313" key="3">
    <source>
        <dbReference type="Proteomes" id="UP000824074"/>
    </source>
</evidence>
<dbReference type="SMART" id="SM00855">
    <property type="entry name" value="PGAM"/>
    <property type="match status" value="1"/>
</dbReference>
<dbReference type="Proteomes" id="UP000824074">
    <property type="component" value="Unassembled WGS sequence"/>
</dbReference>
<evidence type="ECO:0000256" key="1">
    <source>
        <dbReference type="PIRSR" id="PIRSR613078-2"/>
    </source>
</evidence>
<sequence>MMIYLVRHGQTDLNKKNVMQGVSDTPLNEEGLKQAYNVKEKIKNINFDICFSSPLKRTLDTAKIITDGKCNIVTNNLLIERDLGRFEKMPYDDYKKYDFWNLKENLNYNKVEPVKNVFKRAKKFLKEIKNSDYKTVLVVSHHAIIRALHFNIIGYDDSTSLLSFHPENGKIYKYEI</sequence>
<evidence type="ECO:0000313" key="2">
    <source>
        <dbReference type="EMBL" id="HIU39761.1"/>
    </source>
</evidence>
<dbReference type="SUPFAM" id="SSF53254">
    <property type="entry name" value="Phosphoglycerate mutase-like"/>
    <property type="match status" value="1"/>
</dbReference>
<accession>A0A9D1LI97</accession>
<dbReference type="PANTHER" id="PTHR48100">
    <property type="entry name" value="BROAD-SPECIFICITY PHOSPHATASE YOR283W-RELATED"/>
    <property type="match status" value="1"/>
</dbReference>
<feature type="binding site" evidence="1">
    <location>
        <position position="57"/>
    </location>
    <ligand>
        <name>substrate</name>
    </ligand>
</feature>
<organism evidence="2 3">
    <name type="scientific">Candidatus Aphodocola excrementigallinarum</name>
    <dbReference type="NCBI Taxonomy" id="2840670"/>
    <lineage>
        <taxon>Bacteria</taxon>
        <taxon>Bacillati</taxon>
        <taxon>Bacillota</taxon>
        <taxon>Bacilli</taxon>
        <taxon>Candidatus Aphodocola</taxon>
    </lineage>
</organism>
<dbReference type="CDD" id="cd07067">
    <property type="entry name" value="HP_PGM_like"/>
    <property type="match status" value="1"/>
</dbReference>
<dbReference type="InterPro" id="IPR013078">
    <property type="entry name" value="His_Pase_superF_clade-1"/>
</dbReference>
<proteinExistence type="predicted"/>
<reference evidence="2" key="1">
    <citation type="submission" date="2020-10" db="EMBL/GenBank/DDBJ databases">
        <authorList>
            <person name="Gilroy R."/>
        </authorList>
    </citation>
    <scope>NUCLEOTIDE SEQUENCE</scope>
    <source>
        <strain evidence="2">CHK193-30670</strain>
    </source>
</reference>